<evidence type="ECO:0000313" key="2">
    <source>
        <dbReference type="Proteomes" id="UP001165586"/>
    </source>
</evidence>
<sequence length="67" mass="7828">MQNRDFITEIEQEIAEFNSALDTPTDKSLILEQVKALSLGENDFYRVDKKGNYILYTKKPRFNKVSL</sequence>
<evidence type="ECO:0000313" key="1">
    <source>
        <dbReference type="EMBL" id="MCS5737380.1"/>
    </source>
</evidence>
<name>A0ABT2HBP0_9MICO</name>
<comment type="caution">
    <text evidence="1">The sequence shown here is derived from an EMBL/GenBank/DDBJ whole genome shotgun (WGS) entry which is preliminary data.</text>
</comment>
<gene>
    <name evidence="1" type="ORF">N1032_26975</name>
</gene>
<accession>A0ABT2HBP0</accession>
<organism evidence="1 2">
    <name type="scientific">Herbiconiux daphne</name>
    <dbReference type="NCBI Taxonomy" id="2970914"/>
    <lineage>
        <taxon>Bacteria</taxon>
        <taxon>Bacillati</taxon>
        <taxon>Actinomycetota</taxon>
        <taxon>Actinomycetes</taxon>
        <taxon>Micrococcales</taxon>
        <taxon>Microbacteriaceae</taxon>
        <taxon>Herbiconiux</taxon>
    </lineage>
</organism>
<dbReference type="EMBL" id="JANLCJ010000650">
    <property type="protein sequence ID" value="MCS5737380.1"/>
    <property type="molecule type" value="Genomic_DNA"/>
</dbReference>
<proteinExistence type="predicted"/>
<dbReference type="RefSeq" id="WP_259543767.1">
    <property type="nucleotide sequence ID" value="NZ_JANLCJ010000650.1"/>
</dbReference>
<reference evidence="1" key="1">
    <citation type="submission" date="2022-08" db="EMBL/GenBank/DDBJ databases">
        <authorList>
            <person name="Deng Y."/>
            <person name="Han X.-F."/>
            <person name="Zhang Y.-Q."/>
        </authorList>
    </citation>
    <scope>NUCLEOTIDE SEQUENCE</scope>
    <source>
        <strain evidence="1">CPCC 203386</strain>
    </source>
</reference>
<protein>
    <submittedName>
        <fullName evidence="1">Uncharacterized protein</fullName>
    </submittedName>
</protein>
<dbReference type="Proteomes" id="UP001165586">
    <property type="component" value="Unassembled WGS sequence"/>
</dbReference>
<keyword evidence="2" id="KW-1185">Reference proteome</keyword>